<evidence type="ECO:0008006" key="4">
    <source>
        <dbReference type="Google" id="ProtNLM"/>
    </source>
</evidence>
<organism evidence="2 3">
    <name type="scientific">Stephania yunnanensis</name>
    <dbReference type="NCBI Taxonomy" id="152371"/>
    <lineage>
        <taxon>Eukaryota</taxon>
        <taxon>Viridiplantae</taxon>
        <taxon>Streptophyta</taxon>
        <taxon>Embryophyta</taxon>
        <taxon>Tracheophyta</taxon>
        <taxon>Spermatophyta</taxon>
        <taxon>Magnoliopsida</taxon>
        <taxon>Ranunculales</taxon>
        <taxon>Menispermaceae</taxon>
        <taxon>Menispermoideae</taxon>
        <taxon>Cissampelideae</taxon>
        <taxon>Stephania</taxon>
    </lineage>
</organism>
<name>A0AAP0JZM5_9MAGN</name>
<accession>A0AAP0JZM5</accession>
<reference evidence="2 3" key="1">
    <citation type="submission" date="2024-01" db="EMBL/GenBank/DDBJ databases">
        <title>Genome assemblies of Stephania.</title>
        <authorList>
            <person name="Yang L."/>
        </authorList>
    </citation>
    <scope>NUCLEOTIDE SEQUENCE [LARGE SCALE GENOMIC DNA]</scope>
    <source>
        <strain evidence="2">YNDBR</strain>
        <tissue evidence="2">Leaf</tissue>
    </source>
</reference>
<feature type="chain" id="PRO_5042871295" description="Secreted protein" evidence="1">
    <location>
        <begin position="16"/>
        <end position="68"/>
    </location>
</feature>
<dbReference type="EMBL" id="JBBNAF010000005">
    <property type="protein sequence ID" value="KAK9142610.1"/>
    <property type="molecule type" value="Genomic_DNA"/>
</dbReference>
<gene>
    <name evidence="2" type="ORF">Syun_012010</name>
</gene>
<sequence>MFVLLIMMCCRRTITFSMRLMMMGSTPDDVELEYINNDDDICDQDTKLQQKRKKTSHVCGILKNFLKA</sequence>
<evidence type="ECO:0000256" key="1">
    <source>
        <dbReference type="SAM" id="SignalP"/>
    </source>
</evidence>
<comment type="caution">
    <text evidence="2">The sequence shown here is derived from an EMBL/GenBank/DDBJ whole genome shotgun (WGS) entry which is preliminary data.</text>
</comment>
<evidence type="ECO:0000313" key="3">
    <source>
        <dbReference type="Proteomes" id="UP001420932"/>
    </source>
</evidence>
<keyword evidence="1" id="KW-0732">Signal</keyword>
<dbReference type="AlphaFoldDB" id="A0AAP0JZM5"/>
<keyword evidence="3" id="KW-1185">Reference proteome</keyword>
<dbReference type="Proteomes" id="UP001420932">
    <property type="component" value="Unassembled WGS sequence"/>
</dbReference>
<feature type="signal peptide" evidence="1">
    <location>
        <begin position="1"/>
        <end position="15"/>
    </location>
</feature>
<evidence type="ECO:0000313" key="2">
    <source>
        <dbReference type="EMBL" id="KAK9142610.1"/>
    </source>
</evidence>
<protein>
    <recommendedName>
        <fullName evidence="4">Secreted protein</fullName>
    </recommendedName>
</protein>
<proteinExistence type="predicted"/>